<dbReference type="InterPro" id="IPR000210">
    <property type="entry name" value="BTB/POZ_dom"/>
</dbReference>
<dbReference type="GO" id="GO:0000151">
    <property type="term" value="C:ubiquitin ligase complex"/>
    <property type="evidence" value="ECO:0007669"/>
    <property type="project" value="TreeGrafter"/>
</dbReference>
<dbReference type="SUPFAM" id="SSF54695">
    <property type="entry name" value="POZ domain"/>
    <property type="match status" value="1"/>
</dbReference>
<evidence type="ECO:0000256" key="1">
    <source>
        <dbReference type="ARBA" id="ARBA00004906"/>
    </source>
</evidence>
<keyword evidence="2" id="KW-0677">Repeat</keyword>
<dbReference type="GO" id="GO:0005737">
    <property type="term" value="C:cytoplasm"/>
    <property type="evidence" value="ECO:0007669"/>
    <property type="project" value="TreeGrafter"/>
</dbReference>
<evidence type="ECO:0000313" key="9">
    <source>
        <dbReference type="Proteomes" id="UP000747110"/>
    </source>
</evidence>
<dbReference type="PROSITE" id="PS50097">
    <property type="entry name" value="BTB"/>
    <property type="match status" value="1"/>
</dbReference>
<feature type="region of interest" description="Disordered" evidence="4">
    <location>
        <begin position="253"/>
        <end position="288"/>
    </location>
</feature>
<dbReference type="Proteomes" id="UP000747110">
    <property type="component" value="Unassembled WGS sequence"/>
</dbReference>
<dbReference type="EMBL" id="BNCQ01000033">
    <property type="protein sequence ID" value="GIM09877.1"/>
    <property type="molecule type" value="Genomic_DNA"/>
</dbReference>
<evidence type="ECO:0000256" key="3">
    <source>
        <dbReference type="ARBA" id="ARBA00023043"/>
    </source>
</evidence>
<dbReference type="Gene3D" id="2.120.10.30">
    <property type="entry name" value="TolB, C-terminal domain"/>
    <property type="match status" value="1"/>
</dbReference>
<keyword evidence="9" id="KW-1185">Reference proteome</keyword>
<evidence type="ECO:0000313" key="6">
    <source>
        <dbReference type="EMBL" id="GIL86345.1"/>
    </source>
</evidence>
<accession>A0A8J4GMY9</accession>
<dbReference type="Pfam" id="PF00651">
    <property type="entry name" value="BTB"/>
    <property type="match status" value="1"/>
</dbReference>
<organism evidence="7 8">
    <name type="scientific">Volvox reticuliferus</name>
    <dbReference type="NCBI Taxonomy" id="1737510"/>
    <lineage>
        <taxon>Eukaryota</taxon>
        <taxon>Viridiplantae</taxon>
        <taxon>Chlorophyta</taxon>
        <taxon>core chlorophytes</taxon>
        <taxon>Chlorophyceae</taxon>
        <taxon>CS clade</taxon>
        <taxon>Chlamydomonadales</taxon>
        <taxon>Volvocaceae</taxon>
        <taxon>Volvox</taxon>
    </lineage>
</organism>
<feature type="compositionally biased region" description="Low complexity" evidence="4">
    <location>
        <begin position="269"/>
        <end position="288"/>
    </location>
</feature>
<evidence type="ECO:0000259" key="5">
    <source>
        <dbReference type="PROSITE" id="PS50097"/>
    </source>
</evidence>
<evidence type="ECO:0000313" key="7">
    <source>
        <dbReference type="EMBL" id="GIM09877.1"/>
    </source>
</evidence>
<dbReference type="Gene3D" id="3.30.710.10">
    <property type="entry name" value="Potassium Channel Kv1.1, Chain A"/>
    <property type="match status" value="1"/>
</dbReference>
<sequence length="598" mass="64022">MDEASCPSLAVRKVSLQVSVYPVALVSRPTPSSNSSTHSSSSGYQTLLFSNDKDVLFGSDSRSCIFELLGEGNEVSGQFRLAAQPLALKERDSDGELKPYMCQVALHRAVYDPYSKAVYFVEGRALMRLDPDNVVSPLAGHREQCGVTDGPGPVARFQLPQTLVSDGAGNLYVGDGGAVRRVALPPRPQQSNKQQPEDSPGDGQQQQLPQQHASVTTVYGGPGSFVDVAYDFINRRLFAATIHAVYHIPDDGRVPVRISGSERPITTFPGPGSAHSSGSGSGSSYGSLGPPAPAAAAAAVAGFGQSYSGGNGGGFECISGLLADSDGGLLIADRNQIFRLEADGGSETVISLGKSDTSWGGVGCYPVILHNGWIALCQNSHRRVLLLQLGLRCGGGFGALPYGRPAWQWHHEGVVGLLGDLASLLAFPDGSDDVEVAVGDRLFCCHRLILATRCMYFRRLFAGGFADSGARQVVLQDADPDAFEHLLRHLYTGDLGFPPQLLRPVAELADRLLLTQVVHHVQRRLLASVHPGGVVADMLWAHRHGFDELLAGLKDWYLRHQGEVLSTASDSVRQLAVAAPSLMYDLHCATVRQVDRRR</sequence>
<dbReference type="CDD" id="cd18186">
    <property type="entry name" value="BTB_POZ_ZBTB_KLHL-like"/>
    <property type="match status" value="1"/>
</dbReference>
<dbReference type="PANTHER" id="PTHR46231:SF1">
    <property type="entry name" value="ANKYRIN REPEAT AND BTB_POZ DOMAIN-CONTAINING PROTEIN 1"/>
    <property type="match status" value="1"/>
</dbReference>
<evidence type="ECO:0000256" key="4">
    <source>
        <dbReference type="SAM" id="MobiDB-lite"/>
    </source>
</evidence>
<name>A0A8J4GMY9_9CHLO</name>
<feature type="domain" description="BTB" evidence="5">
    <location>
        <begin position="432"/>
        <end position="499"/>
    </location>
</feature>
<dbReference type="SUPFAM" id="SSF63829">
    <property type="entry name" value="Calcium-dependent phosphotriesterase"/>
    <property type="match status" value="1"/>
</dbReference>
<dbReference type="PANTHER" id="PTHR46231">
    <property type="entry name" value="ANKYRIN REPEAT AND BTB/POZ DOMAIN-CONTAINING PROTEIN 1"/>
    <property type="match status" value="1"/>
</dbReference>
<gene>
    <name evidence="6" type="ORF">Vretifemale_14643</name>
    <name evidence="7" type="ORF">Vretimale_13676</name>
</gene>
<feature type="region of interest" description="Disordered" evidence="4">
    <location>
        <begin position="187"/>
        <end position="213"/>
    </location>
</feature>
<keyword evidence="3" id="KW-0040">ANK repeat</keyword>
<dbReference type="InterPro" id="IPR011333">
    <property type="entry name" value="SKP1/BTB/POZ_sf"/>
</dbReference>
<dbReference type="EMBL" id="BNCP01000035">
    <property type="protein sequence ID" value="GIL86345.1"/>
    <property type="molecule type" value="Genomic_DNA"/>
</dbReference>
<protein>
    <recommendedName>
        <fullName evidence="5">BTB domain-containing protein</fullName>
    </recommendedName>
</protein>
<proteinExistence type="predicted"/>
<comment type="caution">
    <text evidence="7">The sequence shown here is derived from an EMBL/GenBank/DDBJ whole genome shotgun (WGS) entry which is preliminary data.</text>
</comment>
<dbReference type="OrthoDB" id="534632at2759"/>
<comment type="pathway">
    <text evidence="1">Protein modification; protein ubiquitination.</text>
</comment>
<dbReference type="InterPro" id="IPR011042">
    <property type="entry name" value="6-blade_b-propeller_TolB-like"/>
</dbReference>
<reference evidence="7" key="1">
    <citation type="journal article" date="2021" name="Proc. Natl. Acad. Sci. U.S.A.">
        <title>Three genomes in the algal genus Volvox reveal the fate of a haploid sex-determining region after a transition to homothallism.</title>
        <authorList>
            <person name="Yamamoto K."/>
            <person name="Hamaji T."/>
            <person name="Kawai-Toyooka H."/>
            <person name="Matsuzaki R."/>
            <person name="Takahashi F."/>
            <person name="Nishimura Y."/>
            <person name="Kawachi M."/>
            <person name="Noguchi H."/>
            <person name="Minakuchi Y."/>
            <person name="Umen J.G."/>
            <person name="Toyoda A."/>
            <person name="Nozaki H."/>
        </authorList>
    </citation>
    <scope>NUCLEOTIDE SEQUENCE</scope>
    <source>
        <strain evidence="7">NIES-3785</strain>
        <strain evidence="6">NIES-3786</strain>
    </source>
</reference>
<dbReference type="Proteomes" id="UP000722791">
    <property type="component" value="Unassembled WGS sequence"/>
</dbReference>
<evidence type="ECO:0000256" key="2">
    <source>
        <dbReference type="ARBA" id="ARBA00022737"/>
    </source>
</evidence>
<evidence type="ECO:0000313" key="8">
    <source>
        <dbReference type="Proteomes" id="UP000722791"/>
    </source>
</evidence>
<dbReference type="AlphaFoldDB" id="A0A8J4GMY9"/>
<dbReference type="InterPro" id="IPR044515">
    <property type="entry name" value="ABTB1"/>
</dbReference>
<dbReference type="SMART" id="SM00225">
    <property type="entry name" value="BTB"/>
    <property type="match status" value="1"/>
</dbReference>